<reference evidence="8 9" key="1">
    <citation type="journal article" date="2021" name="Comput. Struct. Biotechnol. J.">
        <title>De novo genome assembly of the potent medicinal plant Rehmannia glutinosa using nanopore technology.</title>
        <authorList>
            <person name="Ma L."/>
            <person name="Dong C."/>
            <person name="Song C."/>
            <person name="Wang X."/>
            <person name="Zheng X."/>
            <person name="Niu Y."/>
            <person name="Chen S."/>
            <person name="Feng W."/>
        </authorList>
    </citation>
    <scope>NUCLEOTIDE SEQUENCE [LARGE SCALE GENOMIC DNA]</scope>
    <source>
        <strain evidence="8">DH-2019</strain>
    </source>
</reference>
<evidence type="ECO:0000313" key="8">
    <source>
        <dbReference type="EMBL" id="KAK6153242.1"/>
    </source>
</evidence>
<dbReference type="Pfam" id="PF06839">
    <property type="entry name" value="Zn_ribbon_GRF"/>
    <property type="match status" value="1"/>
</dbReference>
<evidence type="ECO:0000256" key="5">
    <source>
        <dbReference type="SAM" id="Coils"/>
    </source>
</evidence>
<feature type="coiled-coil region" evidence="5">
    <location>
        <begin position="65"/>
        <end position="105"/>
    </location>
</feature>
<feature type="transmembrane region" description="Helical" evidence="6">
    <location>
        <begin position="107"/>
        <end position="123"/>
    </location>
</feature>
<sequence>MWKQTSEVIMDVFCNCGINATMKTSWTDLNPGRRYMACQKFKEVGGCTFFNWIDLPMCSRAQQIIPGLLKKINKLEDQVKEFEKLEDQVKEFDKLEGKMKRNRNNEIWLWMALFFSWIVVYLMM</sequence>
<dbReference type="InterPro" id="IPR010666">
    <property type="entry name" value="Znf_GRF"/>
</dbReference>
<accession>A0ABR0X0L3</accession>
<dbReference type="PANTHER" id="PTHR33248">
    <property type="entry name" value="ZINC ION-BINDING PROTEIN"/>
    <property type="match status" value="1"/>
</dbReference>
<keyword evidence="3" id="KW-0862">Zinc</keyword>
<dbReference type="EMBL" id="JABTTQ020000006">
    <property type="protein sequence ID" value="KAK6153242.1"/>
    <property type="molecule type" value="Genomic_DNA"/>
</dbReference>
<dbReference type="Proteomes" id="UP001318860">
    <property type="component" value="Unassembled WGS sequence"/>
</dbReference>
<name>A0ABR0X0L3_REHGL</name>
<comment type="caution">
    <text evidence="8">The sequence shown here is derived from an EMBL/GenBank/DDBJ whole genome shotgun (WGS) entry which is preliminary data.</text>
</comment>
<evidence type="ECO:0000313" key="9">
    <source>
        <dbReference type="Proteomes" id="UP001318860"/>
    </source>
</evidence>
<keyword evidence="6" id="KW-0472">Membrane</keyword>
<protein>
    <recommendedName>
        <fullName evidence="7">GRF-type domain-containing protein</fullName>
    </recommendedName>
</protein>
<keyword evidence="5" id="KW-0175">Coiled coil</keyword>
<evidence type="ECO:0000256" key="6">
    <source>
        <dbReference type="SAM" id="Phobius"/>
    </source>
</evidence>
<keyword evidence="1" id="KW-0479">Metal-binding</keyword>
<organism evidence="8 9">
    <name type="scientific">Rehmannia glutinosa</name>
    <name type="common">Chinese foxglove</name>
    <dbReference type="NCBI Taxonomy" id="99300"/>
    <lineage>
        <taxon>Eukaryota</taxon>
        <taxon>Viridiplantae</taxon>
        <taxon>Streptophyta</taxon>
        <taxon>Embryophyta</taxon>
        <taxon>Tracheophyta</taxon>
        <taxon>Spermatophyta</taxon>
        <taxon>Magnoliopsida</taxon>
        <taxon>eudicotyledons</taxon>
        <taxon>Gunneridae</taxon>
        <taxon>Pentapetalae</taxon>
        <taxon>asterids</taxon>
        <taxon>lamiids</taxon>
        <taxon>Lamiales</taxon>
        <taxon>Orobanchaceae</taxon>
        <taxon>Rehmannieae</taxon>
        <taxon>Rehmannia</taxon>
    </lineage>
</organism>
<keyword evidence="9" id="KW-1185">Reference proteome</keyword>
<evidence type="ECO:0000256" key="4">
    <source>
        <dbReference type="PROSITE-ProRule" id="PRU01343"/>
    </source>
</evidence>
<evidence type="ECO:0000256" key="1">
    <source>
        <dbReference type="ARBA" id="ARBA00022723"/>
    </source>
</evidence>
<keyword evidence="2 4" id="KW-0863">Zinc-finger</keyword>
<keyword evidence="6" id="KW-1133">Transmembrane helix</keyword>
<dbReference type="PROSITE" id="PS51999">
    <property type="entry name" value="ZF_GRF"/>
    <property type="match status" value="1"/>
</dbReference>
<evidence type="ECO:0000256" key="3">
    <source>
        <dbReference type="ARBA" id="ARBA00022833"/>
    </source>
</evidence>
<keyword evidence="6" id="KW-0812">Transmembrane</keyword>
<evidence type="ECO:0000256" key="2">
    <source>
        <dbReference type="ARBA" id="ARBA00022771"/>
    </source>
</evidence>
<gene>
    <name evidence="8" type="ORF">DH2020_012881</name>
</gene>
<evidence type="ECO:0000259" key="7">
    <source>
        <dbReference type="PROSITE" id="PS51999"/>
    </source>
</evidence>
<proteinExistence type="predicted"/>
<feature type="domain" description="GRF-type" evidence="7">
    <location>
        <begin position="14"/>
        <end position="56"/>
    </location>
</feature>